<dbReference type="SUPFAM" id="SSF81624">
    <property type="entry name" value="N-terminal domain of MutM-like DNA repair proteins"/>
    <property type="match status" value="1"/>
</dbReference>
<dbReference type="Gene3D" id="3.20.190.10">
    <property type="entry name" value="MutM-like, N-terminal"/>
    <property type="match status" value="1"/>
</dbReference>
<dbReference type="SMART" id="SM00898">
    <property type="entry name" value="Fapy_DNA_glyco"/>
    <property type="match status" value="1"/>
</dbReference>
<name>A0ABM8GDG3_9MICO</name>
<evidence type="ECO:0000313" key="2">
    <source>
        <dbReference type="EMBL" id="BDZ46331.1"/>
    </source>
</evidence>
<dbReference type="CDD" id="cd08966">
    <property type="entry name" value="EcFpg-like_N"/>
    <property type="match status" value="1"/>
</dbReference>
<evidence type="ECO:0000313" key="3">
    <source>
        <dbReference type="Proteomes" id="UP001321498"/>
    </source>
</evidence>
<gene>
    <name evidence="2" type="ORF">GCM10025866_22400</name>
</gene>
<evidence type="ECO:0000259" key="1">
    <source>
        <dbReference type="PROSITE" id="PS51068"/>
    </source>
</evidence>
<reference evidence="3" key="1">
    <citation type="journal article" date="2019" name="Int. J. Syst. Evol. Microbiol.">
        <title>The Global Catalogue of Microorganisms (GCM) 10K type strain sequencing project: providing services to taxonomists for standard genome sequencing and annotation.</title>
        <authorList>
            <consortium name="The Broad Institute Genomics Platform"/>
            <consortium name="The Broad Institute Genome Sequencing Center for Infectious Disease"/>
            <person name="Wu L."/>
            <person name="Ma J."/>
        </authorList>
    </citation>
    <scope>NUCLEOTIDE SEQUENCE [LARGE SCALE GENOMIC DNA]</scope>
    <source>
        <strain evidence="3">NBRC 108725</strain>
    </source>
</reference>
<sequence>MPELPEVETVRSGLAPAVTGATVTGVRVLDVRSIRRHAGTVDTFVDELKGARIESPVRRGKFLWLPLSGGDRTLVAHLGMSGQVLLRAPDAPDDRLLRIRIDVDSPEHGPLSVAFVDQRIFGSMAVDDLLPTVDGEPGGYGSAAPRVPSQVAHIARDPWIPPSTTAAS</sequence>
<dbReference type="PROSITE" id="PS51068">
    <property type="entry name" value="FPG_CAT"/>
    <property type="match status" value="1"/>
</dbReference>
<accession>A0ABM8GDG3</accession>
<keyword evidence="3" id="KW-1185">Reference proteome</keyword>
<dbReference type="PANTHER" id="PTHR22993">
    <property type="entry name" value="FORMAMIDOPYRIMIDINE-DNA GLYCOSYLASE"/>
    <property type="match status" value="1"/>
</dbReference>
<dbReference type="Pfam" id="PF01149">
    <property type="entry name" value="Fapy_DNA_glyco"/>
    <property type="match status" value="1"/>
</dbReference>
<organism evidence="2 3">
    <name type="scientific">Naasia aerilata</name>
    <dbReference type="NCBI Taxonomy" id="1162966"/>
    <lineage>
        <taxon>Bacteria</taxon>
        <taxon>Bacillati</taxon>
        <taxon>Actinomycetota</taxon>
        <taxon>Actinomycetes</taxon>
        <taxon>Micrococcales</taxon>
        <taxon>Microbacteriaceae</taxon>
        <taxon>Naasia</taxon>
    </lineage>
</organism>
<dbReference type="InterPro" id="IPR012319">
    <property type="entry name" value="FPG_cat"/>
</dbReference>
<proteinExistence type="predicted"/>
<dbReference type="PANTHER" id="PTHR22993:SF9">
    <property type="entry name" value="FORMAMIDOPYRIMIDINE-DNA GLYCOSYLASE"/>
    <property type="match status" value="1"/>
</dbReference>
<protein>
    <recommendedName>
        <fullName evidence="1">Formamidopyrimidine-DNA glycosylase catalytic domain-containing protein</fullName>
    </recommendedName>
</protein>
<dbReference type="InterPro" id="IPR035937">
    <property type="entry name" value="FPG_N"/>
</dbReference>
<feature type="domain" description="Formamidopyrimidine-DNA glycosylase catalytic" evidence="1">
    <location>
        <begin position="2"/>
        <end position="122"/>
    </location>
</feature>
<dbReference type="EMBL" id="AP027731">
    <property type="protein sequence ID" value="BDZ46331.1"/>
    <property type="molecule type" value="Genomic_DNA"/>
</dbReference>
<dbReference type="Proteomes" id="UP001321498">
    <property type="component" value="Chromosome"/>
</dbReference>